<dbReference type="GO" id="GO:0004045">
    <property type="term" value="F:peptidyl-tRNA hydrolase activity"/>
    <property type="evidence" value="ECO:0007669"/>
    <property type="project" value="UniProtKB-UniRule"/>
</dbReference>
<feature type="binding site" evidence="7">
    <location>
        <position position="14"/>
    </location>
    <ligand>
        <name>tRNA</name>
        <dbReference type="ChEBI" id="CHEBI:17843"/>
    </ligand>
</feature>
<dbReference type="GO" id="GO:0072344">
    <property type="term" value="P:rescue of stalled ribosome"/>
    <property type="evidence" value="ECO:0007669"/>
    <property type="project" value="UniProtKB-UniRule"/>
</dbReference>
<dbReference type="NCBIfam" id="TIGR00447">
    <property type="entry name" value="pth"/>
    <property type="match status" value="1"/>
</dbReference>
<dbReference type="OrthoDB" id="9800507at2"/>
<dbReference type="GO" id="GO:0000049">
    <property type="term" value="F:tRNA binding"/>
    <property type="evidence" value="ECO:0007669"/>
    <property type="project" value="UniProtKB-UniRule"/>
</dbReference>
<evidence type="ECO:0000256" key="10">
    <source>
        <dbReference type="SAM" id="MobiDB-lite"/>
    </source>
</evidence>
<keyword evidence="3 7" id="KW-0378">Hydrolase</keyword>
<gene>
    <name evidence="7" type="primary">pth</name>
    <name evidence="11" type="ORF">AUC69_06900</name>
</gene>
<dbReference type="PROSITE" id="PS01196">
    <property type="entry name" value="PEPT_TRNA_HYDROL_2"/>
    <property type="match status" value="1"/>
</dbReference>
<dbReference type="HAMAP" id="MF_00083">
    <property type="entry name" value="Pept_tRNA_hydro_bact"/>
    <property type="match status" value="1"/>
</dbReference>
<protein>
    <recommendedName>
        <fullName evidence="6 7">Peptidyl-tRNA hydrolase</fullName>
        <shortName evidence="7">Pth</shortName>
        <ecNumber evidence="1 7">3.1.1.29</ecNumber>
    </recommendedName>
</protein>
<dbReference type="Gene3D" id="3.40.50.1470">
    <property type="entry name" value="Peptidyl-tRNA hydrolase"/>
    <property type="match status" value="1"/>
</dbReference>
<comment type="function">
    <text evidence="7">Hydrolyzes ribosome-free peptidyl-tRNAs (with 1 or more amino acids incorporated), which drop off the ribosome during protein synthesis, or as a result of ribosome stalling.</text>
</comment>
<dbReference type="PANTHER" id="PTHR17224:SF1">
    <property type="entry name" value="PEPTIDYL-TRNA HYDROLASE"/>
    <property type="match status" value="1"/>
</dbReference>
<accession>A0A1E3W6P9</accession>
<feature type="active site" description="Proton acceptor" evidence="7">
    <location>
        <position position="19"/>
    </location>
</feature>
<dbReference type="InterPro" id="IPR001328">
    <property type="entry name" value="Pept_tRNA_hydro"/>
</dbReference>
<feature type="site" description="Stabilizes the basic form of H active site to accept a proton" evidence="7">
    <location>
        <position position="91"/>
    </location>
</feature>
<dbReference type="GO" id="GO:0006515">
    <property type="term" value="P:protein quality control for misfolded or incompletely synthesized proteins"/>
    <property type="evidence" value="ECO:0007669"/>
    <property type="project" value="UniProtKB-UniRule"/>
</dbReference>
<feature type="binding site" evidence="7">
    <location>
        <position position="112"/>
    </location>
    <ligand>
        <name>tRNA</name>
        <dbReference type="ChEBI" id="CHEBI:17843"/>
    </ligand>
</feature>
<dbReference type="PANTHER" id="PTHR17224">
    <property type="entry name" value="PEPTIDYL-TRNA HYDROLASE"/>
    <property type="match status" value="1"/>
</dbReference>
<dbReference type="RefSeq" id="WP_069440838.1">
    <property type="nucleotide sequence ID" value="NZ_LPWF01000007.1"/>
</dbReference>
<dbReference type="AlphaFoldDB" id="A0A1E3W6P9"/>
<evidence type="ECO:0000256" key="2">
    <source>
        <dbReference type="ARBA" id="ARBA00022555"/>
    </source>
</evidence>
<sequence length="236" mass="25626">MKLFVGLGNPGAEYAFNRHNVGFMAVDAIAAAHNFSPWRKRFSGLVAEGRLGREQVLLLKPQTYMNESGRAAGEAVRFYKLDEGDVAVFHDELDLAPGKLRVKIGGGVAGHNGLKSLTAHLGNDYARVRIGIGHPGQRERVVGYVMHDFTKADQEWLDPLLEALADAAPYLADGANDKFQSQIAHRTLGGEPEAKTTKAPPRSKKPAPPKEAPTEKDEKPAEGGALAAKLRRWLNS</sequence>
<feature type="site" description="Discriminates between blocked and unblocked aminoacyl-tRNA" evidence="7">
    <location>
        <position position="9"/>
    </location>
</feature>
<dbReference type="FunFam" id="3.40.50.1470:FF:000001">
    <property type="entry name" value="Peptidyl-tRNA hydrolase"/>
    <property type="match status" value="1"/>
</dbReference>
<dbReference type="Pfam" id="PF01195">
    <property type="entry name" value="Pept_tRNA_hydro"/>
    <property type="match status" value="1"/>
</dbReference>
<evidence type="ECO:0000256" key="5">
    <source>
        <dbReference type="ARBA" id="ARBA00038063"/>
    </source>
</evidence>
<evidence type="ECO:0000256" key="1">
    <source>
        <dbReference type="ARBA" id="ARBA00013260"/>
    </source>
</evidence>
<comment type="catalytic activity">
    <reaction evidence="7 8">
        <text>an N-acyl-L-alpha-aminoacyl-tRNA + H2O = an N-acyl-L-amino acid + a tRNA + H(+)</text>
        <dbReference type="Rhea" id="RHEA:54448"/>
        <dbReference type="Rhea" id="RHEA-COMP:10123"/>
        <dbReference type="Rhea" id="RHEA-COMP:13883"/>
        <dbReference type="ChEBI" id="CHEBI:15377"/>
        <dbReference type="ChEBI" id="CHEBI:15378"/>
        <dbReference type="ChEBI" id="CHEBI:59874"/>
        <dbReference type="ChEBI" id="CHEBI:78442"/>
        <dbReference type="ChEBI" id="CHEBI:138191"/>
        <dbReference type="EC" id="3.1.1.29"/>
    </reaction>
</comment>
<name>A0A1E3W6P9_9HYPH</name>
<reference evidence="11 12" key="1">
    <citation type="journal article" date="2016" name="Environ. Microbiol.">
        <title>New Methyloceanibacter diversity from North Sea sediments includes methanotroph containing solely the soluble methane monooxygenase.</title>
        <authorList>
            <person name="Vekeman B."/>
            <person name="Kerckhof F.M."/>
            <person name="Cremers G."/>
            <person name="de Vos P."/>
            <person name="Vandamme P."/>
            <person name="Boon N."/>
            <person name="Op den Camp H.J."/>
            <person name="Heylen K."/>
        </authorList>
    </citation>
    <scope>NUCLEOTIDE SEQUENCE [LARGE SCALE GENOMIC DNA]</scope>
    <source>
        <strain evidence="11 12">R-67175</strain>
    </source>
</reference>
<dbReference type="GO" id="GO:0005737">
    <property type="term" value="C:cytoplasm"/>
    <property type="evidence" value="ECO:0007669"/>
    <property type="project" value="UniProtKB-SubCell"/>
</dbReference>
<comment type="similarity">
    <text evidence="5 7 9">Belongs to the PTH family.</text>
</comment>
<organism evidence="11 12">
    <name type="scientific">Methyloceanibacter superfactus</name>
    <dbReference type="NCBI Taxonomy" id="1774969"/>
    <lineage>
        <taxon>Bacteria</taxon>
        <taxon>Pseudomonadati</taxon>
        <taxon>Pseudomonadota</taxon>
        <taxon>Alphaproteobacteria</taxon>
        <taxon>Hyphomicrobiales</taxon>
        <taxon>Hyphomicrobiaceae</taxon>
        <taxon>Methyloceanibacter</taxon>
    </lineage>
</organism>
<keyword evidence="7" id="KW-0963">Cytoplasm</keyword>
<feature type="binding site" evidence="7">
    <location>
        <position position="64"/>
    </location>
    <ligand>
        <name>tRNA</name>
        <dbReference type="ChEBI" id="CHEBI:17843"/>
    </ligand>
</feature>
<evidence type="ECO:0000256" key="7">
    <source>
        <dbReference type="HAMAP-Rule" id="MF_00083"/>
    </source>
</evidence>
<feature type="compositionally biased region" description="Basic and acidic residues" evidence="10">
    <location>
        <begin position="212"/>
        <end position="221"/>
    </location>
</feature>
<evidence type="ECO:0000256" key="6">
    <source>
        <dbReference type="ARBA" id="ARBA00050038"/>
    </source>
</evidence>
<feature type="binding site" evidence="7">
    <location>
        <position position="66"/>
    </location>
    <ligand>
        <name>tRNA</name>
        <dbReference type="ChEBI" id="CHEBI:17843"/>
    </ligand>
</feature>
<evidence type="ECO:0000256" key="8">
    <source>
        <dbReference type="RuleBase" id="RU000673"/>
    </source>
</evidence>
<dbReference type="EC" id="3.1.1.29" evidence="1 7"/>
<dbReference type="Proteomes" id="UP000094472">
    <property type="component" value="Unassembled WGS sequence"/>
</dbReference>
<dbReference type="EMBL" id="LPWF01000007">
    <property type="protein sequence ID" value="ODS01461.1"/>
    <property type="molecule type" value="Genomic_DNA"/>
</dbReference>
<comment type="caution">
    <text evidence="11">The sequence shown here is derived from an EMBL/GenBank/DDBJ whole genome shotgun (WGS) entry which is preliminary data.</text>
</comment>
<evidence type="ECO:0000256" key="4">
    <source>
        <dbReference type="ARBA" id="ARBA00022884"/>
    </source>
</evidence>
<comment type="function">
    <text evidence="7">Catalyzes the release of premature peptidyl moieties from peptidyl-tRNA molecules trapped in stalled 50S ribosomal subunits, and thus maintains levels of free tRNAs and 50S ribosomes.</text>
</comment>
<evidence type="ECO:0000313" key="12">
    <source>
        <dbReference type="Proteomes" id="UP000094472"/>
    </source>
</evidence>
<evidence type="ECO:0000256" key="3">
    <source>
        <dbReference type="ARBA" id="ARBA00022801"/>
    </source>
</evidence>
<evidence type="ECO:0000313" key="11">
    <source>
        <dbReference type="EMBL" id="ODS01461.1"/>
    </source>
</evidence>
<keyword evidence="2 7" id="KW-0820">tRNA-binding</keyword>
<evidence type="ECO:0000256" key="9">
    <source>
        <dbReference type="RuleBase" id="RU004320"/>
    </source>
</evidence>
<comment type="subcellular location">
    <subcellularLocation>
        <location evidence="7">Cytoplasm</location>
    </subcellularLocation>
</comment>
<dbReference type="STRING" id="1774969.AUC69_06900"/>
<proteinExistence type="inferred from homology"/>
<dbReference type="SUPFAM" id="SSF53178">
    <property type="entry name" value="Peptidyl-tRNA hydrolase-like"/>
    <property type="match status" value="1"/>
</dbReference>
<feature type="region of interest" description="Disordered" evidence="10">
    <location>
        <begin position="188"/>
        <end position="225"/>
    </location>
</feature>
<dbReference type="InterPro" id="IPR036416">
    <property type="entry name" value="Pept_tRNA_hydro_sf"/>
</dbReference>
<dbReference type="InterPro" id="IPR018171">
    <property type="entry name" value="Pept_tRNA_hydro_CS"/>
</dbReference>
<comment type="subunit">
    <text evidence="7">Monomer.</text>
</comment>
<keyword evidence="4 7" id="KW-0694">RNA-binding</keyword>
<keyword evidence="12" id="KW-1185">Reference proteome</keyword>
<dbReference type="CDD" id="cd00462">
    <property type="entry name" value="PTH"/>
    <property type="match status" value="1"/>
</dbReference>
<dbReference type="PROSITE" id="PS01195">
    <property type="entry name" value="PEPT_TRNA_HYDROL_1"/>
    <property type="match status" value="1"/>
</dbReference>